<dbReference type="Gene3D" id="3.40.50.2000">
    <property type="entry name" value="Glycogen Phosphorylase B"/>
    <property type="match status" value="2"/>
</dbReference>
<sequence>MESGRPAHVAMLATPGMGHLIPLAELAKRLAARYSITTTLLTFASTASATQRAFLSSLPAAVSSHPLPPVDLSDLPPEAAIEARMSEECTRSLPAIATILSELRETTRLVAFVTDLFGTDAFAAARDAGVERRCLFFPGSLHSLTLFLHLPDLAASVPGEFRDLPEPIRLPGCVPIPGRDVLSPLQERASPAYGVILHLAERFLEADAFLVNSFDAVEPEAAAALSRSKPGRPPVYPLGPLIQKADSNGGGATGTTTPDRLPRVACLEWLDRQPARSVIFVSFGSGGALLAEEMRELALGLELSGQRFLWVVRSPADDAGSVSANYYDAESKKDPFAYLPEGFVERTEGVGLVVPSWAPQIEVLAHEATGGFLTHCGWNSTLESLVHGVPMVAWPLYAEQRLNAVMLAEGVGAAIRLPEVKEKETIAAVVREVMVGEGKGAAVRAKVAELQKAAAEGLREDGAATAALDGVVENWVGKN</sequence>
<evidence type="ECO:0000313" key="6">
    <source>
        <dbReference type="EMBL" id="CAL4992569.1"/>
    </source>
</evidence>
<proteinExistence type="inferred from homology"/>
<dbReference type="GO" id="GO:0016757">
    <property type="term" value="F:glycosyltransferase activity"/>
    <property type="evidence" value="ECO:0007669"/>
    <property type="project" value="UniProtKB-KW"/>
</dbReference>
<evidence type="ECO:0000256" key="3">
    <source>
        <dbReference type="ARBA" id="ARBA00022679"/>
    </source>
</evidence>
<dbReference type="EMBL" id="OZ075134">
    <property type="protein sequence ID" value="CAL4992569.1"/>
    <property type="molecule type" value="Genomic_DNA"/>
</dbReference>
<dbReference type="FunFam" id="3.40.50.2000:FF:000054">
    <property type="entry name" value="Glycosyltransferase"/>
    <property type="match status" value="1"/>
</dbReference>
<name>A0ABC9B252_9POAL</name>
<dbReference type="EC" id="2.4.1.-" evidence="5"/>
<gene>
    <name evidence="6" type="ORF">URODEC1_LOCUS61161</name>
</gene>
<keyword evidence="2 4" id="KW-0328">Glycosyltransferase</keyword>
<evidence type="ECO:0000256" key="5">
    <source>
        <dbReference type="RuleBase" id="RU362057"/>
    </source>
</evidence>
<dbReference type="PANTHER" id="PTHR48046">
    <property type="entry name" value="UDP-GLYCOSYLTRANSFERASE 72E1"/>
    <property type="match status" value="1"/>
</dbReference>
<dbReference type="FunFam" id="3.40.50.2000:FF:000051">
    <property type="entry name" value="Glycosyltransferase"/>
    <property type="match status" value="1"/>
</dbReference>
<dbReference type="Proteomes" id="UP001497457">
    <property type="component" value="Chromosome 24b"/>
</dbReference>
<comment type="similarity">
    <text evidence="1 4">Belongs to the UDP-glycosyltransferase family.</text>
</comment>
<dbReference type="SUPFAM" id="SSF53756">
    <property type="entry name" value="UDP-Glycosyltransferase/glycogen phosphorylase"/>
    <property type="match status" value="1"/>
</dbReference>
<evidence type="ECO:0000256" key="4">
    <source>
        <dbReference type="RuleBase" id="RU003718"/>
    </source>
</evidence>
<accession>A0ABC9B252</accession>
<dbReference type="AlphaFoldDB" id="A0ABC9B252"/>
<evidence type="ECO:0000256" key="2">
    <source>
        <dbReference type="ARBA" id="ARBA00022676"/>
    </source>
</evidence>
<evidence type="ECO:0000313" key="7">
    <source>
        <dbReference type="Proteomes" id="UP001497457"/>
    </source>
</evidence>
<dbReference type="InterPro" id="IPR002213">
    <property type="entry name" value="UDP_glucos_trans"/>
</dbReference>
<protein>
    <recommendedName>
        <fullName evidence="5">Glycosyltransferase</fullName>
        <ecNumber evidence="5">2.4.1.-</ecNumber>
    </recommendedName>
</protein>
<reference evidence="6" key="1">
    <citation type="submission" date="2024-10" db="EMBL/GenBank/DDBJ databases">
        <authorList>
            <person name="Ryan C."/>
        </authorList>
    </citation>
    <scope>NUCLEOTIDE SEQUENCE [LARGE SCALE GENOMIC DNA]</scope>
</reference>
<dbReference type="CDD" id="cd03784">
    <property type="entry name" value="GT1_Gtf-like"/>
    <property type="match status" value="1"/>
</dbReference>
<dbReference type="PROSITE" id="PS00375">
    <property type="entry name" value="UDPGT"/>
    <property type="match status" value="1"/>
</dbReference>
<organism evidence="6 7">
    <name type="scientific">Urochloa decumbens</name>
    <dbReference type="NCBI Taxonomy" id="240449"/>
    <lineage>
        <taxon>Eukaryota</taxon>
        <taxon>Viridiplantae</taxon>
        <taxon>Streptophyta</taxon>
        <taxon>Embryophyta</taxon>
        <taxon>Tracheophyta</taxon>
        <taxon>Spermatophyta</taxon>
        <taxon>Magnoliopsida</taxon>
        <taxon>Liliopsida</taxon>
        <taxon>Poales</taxon>
        <taxon>Poaceae</taxon>
        <taxon>PACMAD clade</taxon>
        <taxon>Panicoideae</taxon>
        <taxon>Panicodae</taxon>
        <taxon>Paniceae</taxon>
        <taxon>Melinidinae</taxon>
        <taxon>Urochloa</taxon>
    </lineage>
</organism>
<dbReference type="PANTHER" id="PTHR48046:SF6">
    <property type="entry name" value="GLYCOSYLTRANSFERASE"/>
    <property type="match status" value="1"/>
</dbReference>
<dbReference type="InterPro" id="IPR035595">
    <property type="entry name" value="UDP_glycos_trans_CS"/>
</dbReference>
<dbReference type="Pfam" id="PF00201">
    <property type="entry name" value="UDPGT"/>
    <property type="match status" value="1"/>
</dbReference>
<keyword evidence="7" id="KW-1185">Reference proteome</keyword>
<keyword evidence="3 4" id="KW-0808">Transferase</keyword>
<evidence type="ECO:0000256" key="1">
    <source>
        <dbReference type="ARBA" id="ARBA00009995"/>
    </source>
</evidence>